<dbReference type="GO" id="GO:0009279">
    <property type="term" value="C:cell outer membrane"/>
    <property type="evidence" value="ECO:0007669"/>
    <property type="project" value="TreeGrafter"/>
</dbReference>
<dbReference type="Pfam" id="PF03330">
    <property type="entry name" value="DPBB_1"/>
    <property type="match status" value="1"/>
</dbReference>
<keyword evidence="4" id="KW-0564">Palmitate</keyword>
<keyword evidence="4" id="KW-0449">Lipoprotein</keyword>
<evidence type="ECO:0000256" key="1">
    <source>
        <dbReference type="ARBA" id="ARBA00022729"/>
    </source>
</evidence>
<evidence type="ECO:0000256" key="3">
    <source>
        <dbReference type="ARBA" id="ARBA00023316"/>
    </source>
</evidence>
<dbReference type="InterPro" id="IPR034718">
    <property type="entry name" value="RlpA"/>
</dbReference>
<protein>
    <recommendedName>
        <fullName evidence="4">Endolytic peptidoglycan transglycosylase RlpA</fullName>
        <ecNumber evidence="4">4.2.2.-</ecNumber>
    </recommendedName>
</protein>
<dbReference type="Gene3D" id="3.30.70.1070">
    <property type="entry name" value="Sporulation related repeat"/>
    <property type="match status" value="1"/>
</dbReference>
<dbReference type="NCBIfam" id="TIGR00413">
    <property type="entry name" value="rlpA"/>
    <property type="match status" value="1"/>
</dbReference>
<dbReference type="InterPro" id="IPR012997">
    <property type="entry name" value="RplA"/>
</dbReference>
<sequence length="271" mass="29802">MHKYLQKLGAALSIAVIAGCSSTQNPSGGRYTLSDDVAPATPISVEHIENAHPRYEAYSASGNSNYTLRGKRYTIITDPTGFTETGKASWYGQKFQGHRTSNGEVYDMYSMTAAHKTLPLPSFVKVTNTDNGKSVIVRVNDRGPFHPGRIIDLSYAAAHKLGVLKTGTANVKIEALTFTKPANHRPKATDKQYTVQVVSSKYLERVRTLRDELSLSLDVESFIYSKSAIHQLMLGPFDDYLQAQIALNKLKTKGYPTAFIKAFSESGQSKS</sequence>
<reference evidence="7" key="1">
    <citation type="submission" date="2024-07" db="EMBL/GenBank/DDBJ databases">
        <title>Genome Analysis of a Potential Novel Vibrio Species Secreting pH- and Thermo-stable Alginate Lyase and its Application in Producing Alginate Oligosaccharides.</title>
        <authorList>
            <person name="Huang H."/>
            <person name="Bao K."/>
        </authorList>
    </citation>
    <scope>NUCLEOTIDE SEQUENCE</scope>
    <source>
        <strain evidence="7">HB236076</strain>
    </source>
</reference>
<dbReference type="PROSITE" id="PS51257">
    <property type="entry name" value="PROKAR_LIPOPROTEIN"/>
    <property type="match status" value="1"/>
</dbReference>
<evidence type="ECO:0000256" key="2">
    <source>
        <dbReference type="ARBA" id="ARBA00023239"/>
    </source>
</evidence>
<evidence type="ECO:0000313" key="7">
    <source>
        <dbReference type="EMBL" id="XDK24536.1"/>
    </source>
</evidence>
<evidence type="ECO:0000256" key="4">
    <source>
        <dbReference type="HAMAP-Rule" id="MF_02071"/>
    </source>
</evidence>
<dbReference type="GO" id="GO:0071555">
    <property type="term" value="P:cell wall organization"/>
    <property type="evidence" value="ECO:0007669"/>
    <property type="project" value="UniProtKB-KW"/>
</dbReference>
<dbReference type="Gene3D" id="2.40.40.10">
    <property type="entry name" value="RlpA-like domain"/>
    <property type="match status" value="1"/>
</dbReference>
<dbReference type="InterPro" id="IPR036680">
    <property type="entry name" value="SPOR-like_sf"/>
</dbReference>
<dbReference type="EC" id="4.2.2.-" evidence="4"/>
<comment type="subcellular location">
    <subcellularLocation>
        <location evidence="4">Cell membrane</location>
        <topology evidence="4">Lipid-anchor</topology>
    </subcellularLocation>
</comment>
<dbReference type="RefSeq" id="WP_306100819.1">
    <property type="nucleotide sequence ID" value="NZ_CP162601.1"/>
</dbReference>
<dbReference type="PANTHER" id="PTHR34183:SF1">
    <property type="entry name" value="ENDOLYTIC PEPTIDOGLYCAN TRANSGLYCOSYLASE RLPA"/>
    <property type="match status" value="1"/>
</dbReference>
<feature type="domain" description="SPOR" evidence="6">
    <location>
        <begin position="187"/>
        <end position="263"/>
    </location>
</feature>
<dbReference type="CDD" id="cd22268">
    <property type="entry name" value="DPBB_RlpA-like"/>
    <property type="match status" value="1"/>
</dbReference>
<keyword evidence="4" id="KW-1003">Cell membrane</keyword>
<keyword evidence="2 4" id="KW-0456">Lyase</keyword>
<evidence type="ECO:0000259" key="6">
    <source>
        <dbReference type="PROSITE" id="PS51724"/>
    </source>
</evidence>
<keyword evidence="1" id="KW-0732">Signal</keyword>
<dbReference type="InterPro" id="IPR009009">
    <property type="entry name" value="RlpA-like_DPBB"/>
</dbReference>
<dbReference type="HAMAP" id="MF_02071">
    <property type="entry name" value="RlpA"/>
    <property type="match status" value="1"/>
</dbReference>
<dbReference type="GO" id="GO:0000270">
    <property type="term" value="P:peptidoglycan metabolic process"/>
    <property type="evidence" value="ECO:0007669"/>
    <property type="project" value="UniProtKB-UniRule"/>
</dbReference>
<dbReference type="InterPro" id="IPR007730">
    <property type="entry name" value="SPOR-like_dom"/>
</dbReference>
<dbReference type="InterPro" id="IPR036908">
    <property type="entry name" value="RlpA-like_sf"/>
</dbReference>
<gene>
    <name evidence="4" type="primary">rlpA</name>
    <name evidence="7" type="ORF">AB0763_10035</name>
</gene>
<keyword evidence="3 4" id="KW-0961">Cell wall biogenesis/degradation</keyword>
<dbReference type="AlphaFoldDB" id="A0AB39H846"/>
<evidence type="ECO:0000256" key="5">
    <source>
        <dbReference type="RuleBase" id="RU003495"/>
    </source>
</evidence>
<dbReference type="PROSITE" id="PS51724">
    <property type="entry name" value="SPOR"/>
    <property type="match status" value="1"/>
</dbReference>
<dbReference type="KEGG" id="vih:AB0763_10035"/>
<comment type="similarity">
    <text evidence="4 5">Belongs to the RlpA family.</text>
</comment>
<dbReference type="EMBL" id="CP162601">
    <property type="protein sequence ID" value="XDK24536.1"/>
    <property type="molecule type" value="Genomic_DNA"/>
</dbReference>
<dbReference type="GO" id="GO:0042834">
    <property type="term" value="F:peptidoglycan binding"/>
    <property type="evidence" value="ECO:0007669"/>
    <property type="project" value="InterPro"/>
</dbReference>
<keyword evidence="4" id="KW-0472">Membrane</keyword>
<dbReference type="PANTHER" id="PTHR34183">
    <property type="entry name" value="ENDOLYTIC PEPTIDOGLYCAN TRANSGLYCOSYLASE RLPA"/>
    <property type="match status" value="1"/>
</dbReference>
<name>A0AB39H846_9VIBR</name>
<proteinExistence type="inferred from homology"/>
<dbReference type="FunFam" id="2.40.40.10:FF:000003">
    <property type="entry name" value="Endolytic peptidoglycan transglycosylase RlpA"/>
    <property type="match status" value="1"/>
</dbReference>
<accession>A0AB39H846</accession>
<dbReference type="SUPFAM" id="SSF110997">
    <property type="entry name" value="Sporulation related repeat"/>
    <property type="match status" value="1"/>
</dbReference>
<organism evidence="7">
    <name type="scientific">Vibrio sp. HB236076</name>
    <dbReference type="NCBI Taxonomy" id="3232307"/>
    <lineage>
        <taxon>Bacteria</taxon>
        <taxon>Pseudomonadati</taxon>
        <taxon>Pseudomonadota</taxon>
        <taxon>Gammaproteobacteria</taxon>
        <taxon>Vibrionales</taxon>
        <taxon>Vibrionaceae</taxon>
        <taxon>Vibrio</taxon>
    </lineage>
</organism>
<comment type="function">
    <text evidence="4">Lytic transglycosylase with a strong preference for naked glycan strands that lack stem peptides.</text>
</comment>
<dbReference type="Pfam" id="PF05036">
    <property type="entry name" value="SPOR"/>
    <property type="match status" value="1"/>
</dbReference>
<dbReference type="GO" id="GO:0008932">
    <property type="term" value="F:lytic endotransglycosylase activity"/>
    <property type="evidence" value="ECO:0007669"/>
    <property type="project" value="UniProtKB-UniRule"/>
</dbReference>
<dbReference type="SUPFAM" id="SSF50685">
    <property type="entry name" value="Barwin-like endoglucanases"/>
    <property type="match status" value="1"/>
</dbReference>
<dbReference type="GO" id="GO:0005886">
    <property type="term" value="C:plasma membrane"/>
    <property type="evidence" value="ECO:0007669"/>
    <property type="project" value="UniProtKB-SubCell"/>
</dbReference>